<evidence type="ECO:0000313" key="4">
    <source>
        <dbReference type="Proteomes" id="UP000252008"/>
    </source>
</evidence>
<gene>
    <name evidence="3" type="ORF">MPP7335_03443</name>
</gene>
<dbReference type="PANTHER" id="PTHR47561:SF1">
    <property type="entry name" value="POLYSACCHARIDE DEACETYLASE FAMILY PROTEIN (AFU_ORTHOLOGUE AFUA_6G05030)"/>
    <property type="match status" value="1"/>
</dbReference>
<proteinExistence type="predicted"/>
<dbReference type="STRING" id="39692.BST38_23350"/>
<dbReference type="RefSeq" id="WP_083145865.1">
    <property type="nucleotide sequence ID" value="NZ_MVID01000027.1"/>
</dbReference>
<protein>
    <submittedName>
        <fullName evidence="3">Polysaccharide deacetylase [Nocardioides sp. JS614]</fullName>
    </submittedName>
</protein>
<evidence type="ECO:0000259" key="2">
    <source>
        <dbReference type="PROSITE" id="PS51677"/>
    </source>
</evidence>
<dbReference type="InterPro" id="IPR011330">
    <property type="entry name" value="Glyco_hydro/deAcase_b/a-brl"/>
</dbReference>
<accession>A0A375YKK6</accession>
<dbReference type="CDD" id="cd10938">
    <property type="entry name" value="CE4_HpPgdA_like"/>
    <property type="match status" value="1"/>
</dbReference>
<dbReference type="EMBL" id="UEGS01000001">
    <property type="protein sequence ID" value="SRX81687.1"/>
    <property type="molecule type" value="Genomic_DNA"/>
</dbReference>
<dbReference type="PROSITE" id="PS51677">
    <property type="entry name" value="NODB"/>
    <property type="match status" value="1"/>
</dbReference>
<dbReference type="Gene3D" id="3.20.20.370">
    <property type="entry name" value="Glycoside hydrolase/deacetylase"/>
    <property type="match status" value="1"/>
</dbReference>
<feature type="domain" description="NodB homology" evidence="2">
    <location>
        <begin position="42"/>
        <end position="265"/>
    </location>
</feature>
<dbReference type="AlphaFoldDB" id="A0A375YKK6"/>
<dbReference type="InterPro" id="IPR037950">
    <property type="entry name" value="PgdA-like"/>
</dbReference>
<organism evidence="3 4">
    <name type="scientific">Mycolicibacterium parafortuitum</name>
    <name type="common">Mycobacterium parafortuitum</name>
    <dbReference type="NCBI Taxonomy" id="39692"/>
    <lineage>
        <taxon>Bacteria</taxon>
        <taxon>Bacillati</taxon>
        <taxon>Actinomycetota</taxon>
        <taxon>Actinomycetes</taxon>
        <taxon>Mycobacteriales</taxon>
        <taxon>Mycobacteriaceae</taxon>
        <taxon>Mycolicibacterium</taxon>
    </lineage>
</organism>
<reference evidence="3 4" key="1">
    <citation type="submission" date="2018-05" db="EMBL/GenBank/DDBJ databases">
        <authorList>
            <consortium name="IHU Genomes"/>
        </authorList>
    </citation>
    <scope>NUCLEOTIDE SEQUENCE [LARGE SCALE GENOMIC DNA]</scope>
    <source>
        <strain evidence="3 4">P7335</strain>
    </source>
</reference>
<keyword evidence="4" id="KW-1185">Reference proteome</keyword>
<dbReference type="Pfam" id="PF01522">
    <property type="entry name" value="Polysacc_deac_1"/>
    <property type="match status" value="1"/>
</dbReference>
<dbReference type="SUPFAM" id="SSF88713">
    <property type="entry name" value="Glycoside hydrolase/deacetylase"/>
    <property type="match status" value="1"/>
</dbReference>
<dbReference type="Proteomes" id="UP000252008">
    <property type="component" value="Unassembled WGS sequence"/>
</dbReference>
<name>A0A375YKK6_MYCPF</name>
<feature type="region of interest" description="Disordered" evidence="1">
    <location>
        <begin position="281"/>
        <end position="301"/>
    </location>
</feature>
<dbReference type="GO" id="GO:0005975">
    <property type="term" value="P:carbohydrate metabolic process"/>
    <property type="evidence" value="ECO:0007669"/>
    <property type="project" value="InterPro"/>
</dbReference>
<evidence type="ECO:0000256" key="1">
    <source>
        <dbReference type="SAM" id="MobiDB-lite"/>
    </source>
</evidence>
<dbReference type="PANTHER" id="PTHR47561">
    <property type="entry name" value="POLYSACCHARIDE DEACETYLASE FAMILY PROTEIN (AFU_ORTHOLOGUE AFUA_6G05030)"/>
    <property type="match status" value="1"/>
</dbReference>
<dbReference type="GO" id="GO:0016810">
    <property type="term" value="F:hydrolase activity, acting on carbon-nitrogen (but not peptide) bonds"/>
    <property type="evidence" value="ECO:0007669"/>
    <property type="project" value="InterPro"/>
</dbReference>
<sequence>MTALTPAQPVSWPNGKRCAVAFTFDVDAESPLLSTDSAYADRMGTMSHQAYGPLVGVPRLLGILDEFSVPGTFFVPGYTAERHPEAIRSIARAGHEIAHHGYLHESLVGVDEDTERAIMERGLTALDEVAGVRPTGYRAPMWEMNWHTPKVLADFGFTYDSTLMDSDHPYELAVAGAGSLVELPVSWALDDWLQYCFVPDFSGTGLIETPAKAMELWRSELDAMRDIGGAWILTNHPFLSGRPGRAAALREFIAEVCGMDDVWVAGMAEIADHVRTQQLTPRTLTRPDFEPVTAPSTGEQR</sequence>
<dbReference type="InterPro" id="IPR002509">
    <property type="entry name" value="NODB_dom"/>
</dbReference>
<evidence type="ECO:0000313" key="3">
    <source>
        <dbReference type="EMBL" id="SRX81687.1"/>
    </source>
</evidence>